<protein>
    <submittedName>
        <fullName evidence="7">Divalent metal cation transporter MntH</fullName>
    </submittedName>
</protein>
<feature type="transmembrane region" description="Helical" evidence="6">
    <location>
        <begin position="153"/>
        <end position="173"/>
    </location>
</feature>
<evidence type="ECO:0000256" key="1">
    <source>
        <dbReference type="ARBA" id="ARBA00004141"/>
    </source>
</evidence>
<evidence type="ECO:0000256" key="6">
    <source>
        <dbReference type="SAM" id="Phobius"/>
    </source>
</evidence>
<feature type="transmembrane region" description="Helical" evidence="6">
    <location>
        <begin position="332"/>
        <end position="353"/>
    </location>
</feature>
<comment type="subcellular location">
    <subcellularLocation>
        <location evidence="1">Membrane</location>
        <topology evidence="1">Multi-pass membrane protein</topology>
    </subcellularLocation>
</comment>
<keyword evidence="8" id="KW-1185">Reference proteome</keyword>
<evidence type="ECO:0000256" key="3">
    <source>
        <dbReference type="ARBA" id="ARBA00022692"/>
    </source>
</evidence>
<dbReference type="EMBL" id="BOOB01000003">
    <property type="protein sequence ID" value="GIH30100.1"/>
    <property type="molecule type" value="Genomic_DNA"/>
</dbReference>
<feature type="transmembrane region" description="Helical" evidence="6">
    <location>
        <begin position="398"/>
        <end position="422"/>
    </location>
</feature>
<feature type="transmembrane region" description="Helical" evidence="6">
    <location>
        <begin position="80"/>
        <end position="102"/>
    </location>
</feature>
<dbReference type="InterPro" id="IPR001046">
    <property type="entry name" value="NRAMP_fam"/>
</dbReference>
<dbReference type="NCBIfam" id="TIGR01197">
    <property type="entry name" value="nramp"/>
    <property type="match status" value="1"/>
</dbReference>
<dbReference type="NCBIfam" id="NF037982">
    <property type="entry name" value="Nramp_1"/>
    <property type="match status" value="1"/>
</dbReference>
<gene>
    <name evidence="7" type="primary">mntH</name>
    <name evidence="7" type="ORF">Mam01_02640</name>
</gene>
<dbReference type="Pfam" id="PF01566">
    <property type="entry name" value="Nramp"/>
    <property type="match status" value="1"/>
</dbReference>
<feature type="transmembrane region" description="Helical" evidence="6">
    <location>
        <begin position="434"/>
        <end position="456"/>
    </location>
</feature>
<reference evidence="7 8" key="1">
    <citation type="submission" date="2021-01" db="EMBL/GenBank/DDBJ databases">
        <title>Whole genome shotgun sequence of Microbispora amethystogenes NBRC 101907.</title>
        <authorList>
            <person name="Komaki H."/>
            <person name="Tamura T."/>
        </authorList>
    </citation>
    <scope>NUCLEOTIDE SEQUENCE [LARGE SCALE GENOMIC DNA]</scope>
    <source>
        <strain evidence="7 8">NBRC 101907</strain>
    </source>
</reference>
<keyword evidence="2" id="KW-0813">Transport</keyword>
<evidence type="ECO:0000256" key="5">
    <source>
        <dbReference type="ARBA" id="ARBA00023136"/>
    </source>
</evidence>
<evidence type="ECO:0000256" key="4">
    <source>
        <dbReference type="ARBA" id="ARBA00022989"/>
    </source>
</evidence>
<feature type="transmembrane region" description="Helical" evidence="6">
    <location>
        <begin position="180"/>
        <end position="201"/>
    </location>
</feature>
<dbReference type="Proteomes" id="UP000651728">
    <property type="component" value="Unassembled WGS sequence"/>
</dbReference>
<comment type="caution">
    <text evidence="7">The sequence shown here is derived from an EMBL/GenBank/DDBJ whole genome shotgun (WGS) entry which is preliminary data.</text>
</comment>
<dbReference type="PRINTS" id="PR00447">
    <property type="entry name" value="NATRESASSCMP"/>
</dbReference>
<sequence length="461" mass="46690">MPAPGSGPEPEPGSSGSVQTVEAVTPVTAVTAAGRPPSPGRLARLAGLCGPAFVVAVAYVDPGNFATNMSGGARYGTMLLWVIAVANVLAMFVQALSAKLGIATGRNLPELCRDHLPRPVSLLLWAQAEMVAVATDLAEFIGGAVALNLLFGVPLLPAAAITALVSSLLLLLAPRGRRRFEVTVAAMLAVVLAGFAYQVMLSGSLAGVAGGFVPRLAGPDSLLLATGIVGATVMPHVVYLHSALTQHQGALLRQPGAVTQHHGALGQPRALTRSGDAWDQRRAALQASRVDIAVALGAAGLVNMAMLTVAAATFDGSDLGGLEAVHAGLGEVLGPGAAVAFALALLASGLASSSVGTYAGQVIMAGFLRRRVPLLARRLVTILPAMAILAVGTDPTRALVLSQVALSFGIPFALVPLVVFTARRALMGDLVNHRATTAAGVAVAAVISALNGFLLVEVFTG</sequence>
<keyword evidence="4 6" id="KW-1133">Transmembrane helix</keyword>
<keyword evidence="5 6" id="KW-0472">Membrane</keyword>
<evidence type="ECO:0000313" key="7">
    <source>
        <dbReference type="EMBL" id="GIH30100.1"/>
    </source>
</evidence>
<evidence type="ECO:0000256" key="2">
    <source>
        <dbReference type="ARBA" id="ARBA00022448"/>
    </source>
</evidence>
<feature type="transmembrane region" description="Helical" evidence="6">
    <location>
        <begin position="290"/>
        <end position="312"/>
    </location>
</feature>
<name>A0ABQ4F5M1_9ACTN</name>
<feature type="transmembrane region" description="Helical" evidence="6">
    <location>
        <begin position="221"/>
        <end position="244"/>
    </location>
</feature>
<accession>A0ABQ4F5M1</accession>
<organism evidence="7 8">
    <name type="scientific">Microbispora amethystogenes</name>
    <dbReference type="NCBI Taxonomy" id="1427754"/>
    <lineage>
        <taxon>Bacteria</taxon>
        <taxon>Bacillati</taxon>
        <taxon>Actinomycetota</taxon>
        <taxon>Actinomycetes</taxon>
        <taxon>Streptosporangiales</taxon>
        <taxon>Streptosporangiaceae</taxon>
        <taxon>Microbispora</taxon>
    </lineage>
</organism>
<keyword evidence="3 6" id="KW-0812">Transmembrane</keyword>
<dbReference type="PANTHER" id="PTHR11706">
    <property type="entry name" value="SOLUTE CARRIER PROTEIN FAMILY 11 MEMBER"/>
    <property type="match status" value="1"/>
</dbReference>
<evidence type="ECO:0000313" key="8">
    <source>
        <dbReference type="Proteomes" id="UP000651728"/>
    </source>
</evidence>
<dbReference type="PANTHER" id="PTHR11706:SF33">
    <property type="entry name" value="NATURAL RESISTANCE-ASSOCIATED MACROPHAGE PROTEIN 2"/>
    <property type="match status" value="1"/>
</dbReference>
<feature type="transmembrane region" description="Helical" evidence="6">
    <location>
        <begin position="42"/>
        <end position="60"/>
    </location>
</feature>
<proteinExistence type="predicted"/>
<feature type="transmembrane region" description="Helical" evidence="6">
    <location>
        <begin position="374"/>
        <end position="392"/>
    </location>
</feature>